<accession>A0A9P6JJJ0</accession>
<keyword evidence="3" id="KW-1185">Reference proteome</keyword>
<evidence type="ECO:0000256" key="1">
    <source>
        <dbReference type="SAM" id="MobiDB-lite"/>
    </source>
</evidence>
<feature type="compositionally biased region" description="Basic residues" evidence="1">
    <location>
        <begin position="231"/>
        <end position="242"/>
    </location>
</feature>
<dbReference type="AlphaFoldDB" id="A0A9P6JJJ0"/>
<evidence type="ECO:0000313" key="3">
    <source>
        <dbReference type="Proteomes" id="UP000807306"/>
    </source>
</evidence>
<feature type="compositionally biased region" description="Low complexity" evidence="1">
    <location>
        <begin position="71"/>
        <end position="82"/>
    </location>
</feature>
<name>A0A9P6JJJ0_9AGAR</name>
<proteinExistence type="predicted"/>
<dbReference type="Proteomes" id="UP000807306">
    <property type="component" value="Unassembled WGS sequence"/>
</dbReference>
<evidence type="ECO:0000313" key="2">
    <source>
        <dbReference type="EMBL" id="KAF9523336.1"/>
    </source>
</evidence>
<protein>
    <submittedName>
        <fullName evidence="2">Uncharacterized protein</fullName>
    </submittedName>
</protein>
<feature type="compositionally biased region" description="Polar residues" evidence="1">
    <location>
        <begin position="210"/>
        <end position="223"/>
    </location>
</feature>
<gene>
    <name evidence="2" type="ORF">CPB83DRAFT_910767</name>
</gene>
<feature type="region of interest" description="Disordered" evidence="1">
    <location>
        <begin position="69"/>
        <end position="99"/>
    </location>
</feature>
<comment type="caution">
    <text evidence="2">The sequence shown here is derived from an EMBL/GenBank/DDBJ whole genome shotgun (WGS) entry which is preliminary data.</text>
</comment>
<organism evidence="2 3">
    <name type="scientific">Crepidotus variabilis</name>
    <dbReference type="NCBI Taxonomy" id="179855"/>
    <lineage>
        <taxon>Eukaryota</taxon>
        <taxon>Fungi</taxon>
        <taxon>Dikarya</taxon>
        <taxon>Basidiomycota</taxon>
        <taxon>Agaricomycotina</taxon>
        <taxon>Agaricomycetes</taxon>
        <taxon>Agaricomycetidae</taxon>
        <taxon>Agaricales</taxon>
        <taxon>Agaricineae</taxon>
        <taxon>Crepidotaceae</taxon>
        <taxon>Crepidotus</taxon>
    </lineage>
</organism>
<reference evidence="2" key="1">
    <citation type="submission" date="2020-11" db="EMBL/GenBank/DDBJ databases">
        <authorList>
            <consortium name="DOE Joint Genome Institute"/>
            <person name="Ahrendt S."/>
            <person name="Riley R."/>
            <person name="Andreopoulos W."/>
            <person name="Labutti K."/>
            <person name="Pangilinan J."/>
            <person name="Ruiz-Duenas F.J."/>
            <person name="Barrasa J.M."/>
            <person name="Sanchez-Garcia M."/>
            <person name="Camarero S."/>
            <person name="Miyauchi S."/>
            <person name="Serrano A."/>
            <person name="Linde D."/>
            <person name="Babiker R."/>
            <person name="Drula E."/>
            <person name="Ayuso-Fernandez I."/>
            <person name="Pacheco R."/>
            <person name="Padilla G."/>
            <person name="Ferreira P."/>
            <person name="Barriuso J."/>
            <person name="Kellner H."/>
            <person name="Castanera R."/>
            <person name="Alfaro M."/>
            <person name="Ramirez L."/>
            <person name="Pisabarro A.G."/>
            <person name="Kuo A."/>
            <person name="Tritt A."/>
            <person name="Lipzen A."/>
            <person name="He G."/>
            <person name="Yan M."/>
            <person name="Ng V."/>
            <person name="Cullen D."/>
            <person name="Martin F."/>
            <person name="Rosso M.-N."/>
            <person name="Henrissat B."/>
            <person name="Hibbett D."/>
            <person name="Martinez A.T."/>
            <person name="Grigoriev I.V."/>
        </authorList>
    </citation>
    <scope>NUCLEOTIDE SEQUENCE</scope>
    <source>
        <strain evidence="2">CBS 506.95</strain>
    </source>
</reference>
<sequence>MQPSIARLLNPDLAAEERNAILKMGRDFVAACIDYRHRYPQTGPEEVRRFVVGLNEFVEFLHPRLNRDTISSSWPPQSSSSSEIGHGQVTPPQADDHQCTQSTIRTGLKFRIPARKRKRVELEDDWEPEDFRPKRVMSEPIITSSVPLHEVSPKLQPTPLDRSYAFYETYYGDRPDSRKRRKLSRTSSNPHVTLTRSDTELLDAAEVLTSMKTQPSPSGSNSPMLPPAPPRRAKSKGRKGNHQTRLASSIPSVRRSARLQSDLLKIS</sequence>
<dbReference type="EMBL" id="MU157920">
    <property type="protein sequence ID" value="KAF9523336.1"/>
    <property type="molecule type" value="Genomic_DNA"/>
</dbReference>
<feature type="region of interest" description="Disordered" evidence="1">
    <location>
        <begin position="174"/>
        <end position="267"/>
    </location>
</feature>